<evidence type="ECO:0000256" key="2">
    <source>
        <dbReference type="ARBA" id="ARBA00012513"/>
    </source>
</evidence>
<sequence>MNNDDSLESTVCRCYLKSDANLWILPISHCFLKLNYYQFLYTNPKYSFTLQILKMDGSNSIVGGSVDICLTNYKLVKTLYHWSSGKVRLAENVLTGEKVAIYLIDCRWKENTQMEEKVRREINTLKLLRHPHIIQVYEVIETLTNIYVIMEYMESGELFDYIVEKGRLHEDEARKFFQQIISGVQHCHNNMVAHRDLKPETILLDSKFNIKITDFGLSNTMQHGQLLKTRCGSLNYAAPEVISGKLYDGSKVDIWNCGTLLYALLCGALPFDDENIPTLYKKIKGGIYTIPSYISPGASDLITKLLEVDPTKRITILEIHQHPWFQISMPHYMAMPPLLDKVQQSKKLEEEEEKLRLDGLDCKNVLFYILSRLSLLLPQKLAKICSRYFDEKFYTSTRVFSREDTNLLKFEKIHNGDNDSNMVTKTLEEKI</sequence>
<dbReference type="EnsemblPlants" id="KEH25020">
    <property type="protein sequence ID" value="KEH25020"/>
    <property type="gene ID" value="MTR_6g012980"/>
</dbReference>
<dbReference type="PANTHER" id="PTHR24346:SF82">
    <property type="entry name" value="KP78A-RELATED"/>
    <property type="match status" value="1"/>
</dbReference>
<proteinExistence type="inferred from homology"/>
<evidence type="ECO:0000256" key="8">
    <source>
        <dbReference type="ARBA" id="ARBA00047899"/>
    </source>
</evidence>
<dbReference type="Pfam" id="PF00069">
    <property type="entry name" value="Pkinase"/>
    <property type="match status" value="1"/>
</dbReference>
<reference evidence="11 13" key="1">
    <citation type="journal article" date="2011" name="Nature">
        <title>The Medicago genome provides insight into the evolution of rhizobial symbioses.</title>
        <authorList>
            <person name="Young N.D."/>
            <person name="Debelle F."/>
            <person name="Oldroyd G.E."/>
            <person name="Geurts R."/>
            <person name="Cannon S.B."/>
            <person name="Udvardi M.K."/>
            <person name="Benedito V.A."/>
            <person name="Mayer K.F."/>
            <person name="Gouzy J."/>
            <person name="Schoof H."/>
            <person name="Van de Peer Y."/>
            <person name="Proost S."/>
            <person name="Cook D.R."/>
            <person name="Meyers B.C."/>
            <person name="Spannagl M."/>
            <person name="Cheung F."/>
            <person name="De Mita S."/>
            <person name="Krishnakumar V."/>
            <person name="Gundlach H."/>
            <person name="Zhou S."/>
            <person name="Mudge J."/>
            <person name="Bharti A.K."/>
            <person name="Murray J.D."/>
            <person name="Naoumkina M.A."/>
            <person name="Rosen B."/>
            <person name="Silverstein K.A."/>
            <person name="Tang H."/>
            <person name="Rombauts S."/>
            <person name="Zhao P.X."/>
            <person name="Zhou P."/>
            <person name="Barbe V."/>
            <person name="Bardou P."/>
            <person name="Bechner M."/>
            <person name="Bellec A."/>
            <person name="Berger A."/>
            <person name="Berges H."/>
            <person name="Bidwell S."/>
            <person name="Bisseling T."/>
            <person name="Choisne N."/>
            <person name="Couloux A."/>
            <person name="Denny R."/>
            <person name="Deshpande S."/>
            <person name="Dai X."/>
            <person name="Doyle J.J."/>
            <person name="Dudez A.M."/>
            <person name="Farmer A.D."/>
            <person name="Fouteau S."/>
            <person name="Franken C."/>
            <person name="Gibelin C."/>
            <person name="Gish J."/>
            <person name="Goldstein S."/>
            <person name="Gonzalez A.J."/>
            <person name="Green P.J."/>
            <person name="Hallab A."/>
            <person name="Hartog M."/>
            <person name="Hua A."/>
            <person name="Humphray S.J."/>
            <person name="Jeong D.H."/>
            <person name="Jing Y."/>
            <person name="Jocker A."/>
            <person name="Kenton S.M."/>
            <person name="Kim D.J."/>
            <person name="Klee K."/>
            <person name="Lai H."/>
            <person name="Lang C."/>
            <person name="Lin S."/>
            <person name="Macmil S.L."/>
            <person name="Magdelenat G."/>
            <person name="Matthews L."/>
            <person name="McCorrison J."/>
            <person name="Monaghan E.L."/>
            <person name="Mun J.H."/>
            <person name="Najar F.Z."/>
            <person name="Nicholson C."/>
            <person name="Noirot C."/>
            <person name="O'Bleness M."/>
            <person name="Paule C.R."/>
            <person name="Poulain J."/>
            <person name="Prion F."/>
            <person name="Qin B."/>
            <person name="Qu C."/>
            <person name="Retzel E.F."/>
            <person name="Riddle C."/>
            <person name="Sallet E."/>
            <person name="Samain S."/>
            <person name="Samson N."/>
            <person name="Sanders I."/>
            <person name="Saurat O."/>
            <person name="Scarpelli C."/>
            <person name="Schiex T."/>
            <person name="Segurens B."/>
            <person name="Severin A.J."/>
            <person name="Sherrier D.J."/>
            <person name="Shi R."/>
            <person name="Sims S."/>
            <person name="Singer S.R."/>
            <person name="Sinharoy S."/>
            <person name="Sterck L."/>
            <person name="Viollet A."/>
            <person name="Wang B.B."/>
            <person name="Wang K."/>
            <person name="Wang M."/>
            <person name="Wang X."/>
            <person name="Warfsmann J."/>
            <person name="Weissenbach J."/>
            <person name="White D.D."/>
            <person name="White J.D."/>
            <person name="Wiley G.B."/>
            <person name="Wincker P."/>
            <person name="Xing Y."/>
            <person name="Yang L."/>
            <person name="Yao Z."/>
            <person name="Ying F."/>
            <person name="Zhai J."/>
            <person name="Zhou L."/>
            <person name="Zuber A."/>
            <person name="Denarie J."/>
            <person name="Dixon R.A."/>
            <person name="May G.D."/>
            <person name="Schwartz D.C."/>
            <person name="Rogers J."/>
            <person name="Quetier F."/>
            <person name="Town C.D."/>
            <person name="Roe B.A."/>
        </authorList>
    </citation>
    <scope>NUCLEOTIDE SEQUENCE [LARGE SCALE GENOMIC DNA]</scope>
    <source>
        <strain evidence="11">A17</strain>
        <strain evidence="12 13">cv. Jemalong A17</strain>
    </source>
</reference>
<evidence type="ECO:0000259" key="10">
    <source>
        <dbReference type="PROSITE" id="PS50011"/>
    </source>
</evidence>
<keyword evidence="6 11" id="KW-0418">Kinase</keyword>
<name>A0A072UGU6_MEDTR</name>
<accession>A0A072UGU6</accession>
<evidence type="ECO:0000313" key="13">
    <source>
        <dbReference type="Proteomes" id="UP000002051"/>
    </source>
</evidence>
<dbReference type="PROSITE" id="PS50011">
    <property type="entry name" value="PROTEIN_KINASE_DOM"/>
    <property type="match status" value="1"/>
</dbReference>
<evidence type="ECO:0000256" key="4">
    <source>
        <dbReference type="ARBA" id="ARBA00022679"/>
    </source>
</evidence>
<gene>
    <name evidence="11" type="ordered locus">MTR_6g012980</name>
</gene>
<evidence type="ECO:0000256" key="5">
    <source>
        <dbReference type="ARBA" id="ARBA00022741"/>
    </source>
</evidence>
<dbReference type="EC" id="2.7.11.1" evidence="2"/>
<keyword evidence="7" id="KW-0067">ATP-binding</keyword>
<dbReference type="Gene3D" id="1.10.510.10">
    <property type="entry name" value="Transferase(Phosphotransferase) domain 1"/>
    <property type="match status" value="1"/>
</dbReference>
<protein>
    <recommendedName>
        <fullName evidence="2">non-specific serine/threonine protein kinase</fullName>
        <ecNumber evidence="2">2.7.11.1</ecNumber>
    </recommendedName>
</protein>
<reference evidence="12" key="3">
    <citation type="submission" date="2015-04" db="UniProtKB">
        <authorList>
            <consortium name="EnsemblPlants"/>
        </authorList>
    </citation>
    <scope>IDENTIFICATION</scope>
    <source>
        <strain evidence="12">cv. Jemalong A17</strain>
    </source>
</reference>
<keyword evidence="4" id="KW-0808">Transferase</keyword>
<feature type="domain" description="Protein kinase" evidence="10">
    <location>
        <begin position="73"/>
        <end position="325"/>
    </location>
</feature>
<keyword evidence="5" id="KW-0547">Nucleotide-binding</keyword>
<dbReference type="GO" id="GO:0005524">
    <property type="term" value="F:ATP binding"/>
    <property type="evidence" value="ECO:0007669"/>
    <property type="project" value="UniProtKB-KW"/>
</dbReference>
<evidence type="ECO:0000313" key="12">
    <source>
        <dbReference type="EnsemblPlants" id="KEH25020"/>
    </source>
</evidence>
<dbReference type="AlphaFoldDB" id="A0A072UGU6"/>
<dbReference type="FunFam" id="1.10.510.10:FF:000407">
    <property type="entry name" value="Non-specific serine/threonine protein kinase"/>
    <property type="match status" value="1"/>
</dbReference>
<evidence type="ECO:0000256" key="9">
    <source>
        <dbReference type="ARBA" id="ARBA00048679"/>
    </source>
</evidence>
<reference evidence="11 13" key="2">
    <citation type="journal article" date="2014" name="BMC Genomics">
        <title>An improved genome release (version Mt4.0) for the model legume Medicago truncatula.</title>
        <authorList>
            <person name="Tang H."/>
            <person name="Krishnakumar V."/>
            <person name="Bidwell S."/>
            <person name="Rosen B."/>
            <person name="Chan A."/>
            <person name="Zhou S."/>
            <person name="Gentzbittel L."/>
            <person name="Childs K.L."/>
            <person name="Yandell M."/>
            <person name="Gundlach H."/>
            <person name="Mayer K.F."/>
            <person name="Schwartz D.C."/>
            <person name="Town C.D."/>
        </authorList>
    </citation>
    <scope>GENOME REANNOTATION</scope>
    <source>
        <strain evidence="11">A17</strain>
        <strain evidence="12 13">cv. Jemalong A17</strain>
    </source>
</reference>
<evidence type="ECO:0000313" key="11">
    <source>
        <dbReference type="EMBL" id="KEH25020.1"/>
    </source>
</evidence>
<dbReference type="EMBL" id="CM001222">
    <property type="protein sequence ID" value="KEH25020.1"/>
    <property type="molecule type" value="Genomic_DNA"/>
</dbReference>
<dbReference type="Proteomes" id="UP000002051">
    <property type="component" value="Chromosome 6"/>
</dbReference>
<dbReference type="STRING" id="3880.A0A072UGU6"/>
<evidence type="ECO:0000256" key="3">
    <source>
        <dbReference type="ARBA" id="ARBA00022527"/>
    </source>
</evidence>
<comment type="similarity">
    <text evidence="1">Belongs to the protein kinase superfamily. CAMK Ser/Thr protein kinase family. SNF1 subfamily.</text>
</comment>
<keyword evidence="13" id="KW-1185">Reference proteome</keyword>
<comment type="catalytic activity">
    <reaction evidence="9">
        <text>L-seryl-[protein] + ATP = O-phospho-L-seryl-[protein] + ADP + H(+)</text>
        <dbReference type="Rhea" id="RHEA:17989"/>
        <dbReference type="Rhea" id="RHEA-COMP:9863"/>
        <dbReference type="Rhea" id="RHEA-COMP:11604"/>
        <dbReference type="ChEBI" id="CHEBI:15378"/>
        <dbReference type="ChEBI" id="CHEBI:29999"/>
        <dbReference type="ChEBI" id="CHEBI:30616"/>
        <dbReference type="ChEBI" id="CHEBI:83421"/>
        <dbReference type="ChEBI" id="CHEBI:456216"/>
        <dbReference type="EC" id="2.7.11.1"/>
    </reaction>
</comment>
<dbReference type="GO" id="GO:0004674">
    <property type="term" value="F:protein serine/threonine kinase activity"/>
    <property type="evidence" value="ECO:0000318"/>
    <property type="project" value="GO_Central"/>
</dbReference>
<evidence type="ECO:0000256" key="7">
    <source>
        <dbReference type="ARBA" id="ARBA00022840"/>
    </source>
</evidence>
<comment type="catalytic activity">
    <reaction evidence="8">
        <text>L-threonyl-[protein] + ATP = O-phospho-L-threonyl-[protein] + ADP + H(+)</text>
        <dbReference type="Rhea" id="RHEA:46608"/>
        <dbReference type="Rhea" id="RHEA-COMP:11060"/>
        <dbReference type="Rhea" id="RHEA-COMP:11605"/>
        <dbReference type="ChEBI" id="CHEBI:15378"/>
        <dbReference type="ChEBI" id="CHEBI:30013"/>
        <dbReference type="ChEBI" id="CHEBI:30616"/>
        <dbReference type="ChEBI" id="CHEBI:61977"/>
        <dbReference type="ChEBI" id="CHEBI:456216"/>
        <dbReference type="EC" id="2.7.11.1"/>
    </reaction>
</comment>
<organism evidence="11 13">
    <name type="scientific">Medicago truncatula</name>
    <name type="common">Barrel medic</name>
    <name type="synonym">Medicago tribuloides</name>
    <dbReference type="NCBI Taxonomy" id="3880"/>
    <lineage>
        <taxon>Eukaryota</taxon>
        <taxon>Viridiplantae</taxon>
        <taxon>Streptophyta</taxon>
        <taxon>Embryophyta</taxon>
        <taxon>Tracheophyta</taxon>
        <taxon>Spermatophyta</taxon>
        <taxon>Magnoliopsida</taxon>
        <taxon>eudicotyledons</taxon>
        <taxon>Gunneridae</taxon>
        <taxon>Pentapetalae</taxon>
        <taxon>rosids</taxon>
        <taxon>fabids</taxon>
        <taxon>Fabales</taxon>
        <taxon>Fabaceae</taxon>
        <taxon>Papilionoideae</taxon>
        <taxon>50 kb inversion clade</taxon>
        <taxon>NPAAA clade</taxon>
        <taxon>Hologalegina</taxon>
        <taxon>IRL clade</taxon>
        <taxon>Trifolieae</taxon>
        <taxon>Medicago</taxon>
    </lineage>
</organism>
<dbReference type="InterPro" id="IPR000719">
    <property type="entry name" value="Prot_kinase_dom"/>
</dbReference>
<evidence type="ECO:0000256" key="6">
    <source>
        <dbReference type="ARBA" id="ARBA00022777"/>
    </source>
</evidence>
<evidence type="ECO:0000256" key="1">
    <source>
        <dbReference type="ARBA" id="ARBA00006234"/>
    </source>
</evidence>
<dbReference type="HOGENOM" id="CLU_636755_0_0_1"/>
<dbReference type="InterPro" id="IPR011009">
    <property type="entry name" value="Kinase-like_dom_sf"/>
</dbReference>
<dbReference type="SUPFAM" id="SSF56112">
    <property type="entry name" value="Protein kinase-like (PK-like)"/>
    <property type="match status" value="1"/>
</dbReference>
<keyword evidence="3" id="KW-0723">Serine/threonine-protein kinase</keyword>
<dbReference type="PANTHER" id="PTHR24346">
    <property type="entry name" value="MAP/MICROTUBULE AFFINITY-REGULATING KINASE"/>
    <property type="match status" value="1"/>
</dbReference>